<dbReference type="Proteomes" id="UP000660380">
    <property type="component" value="Unassembled WGS sequence"/>
</dbReference>
<reference evidence="4 5" key="1">
    <citation type="journal article" date="2020" name="ISME J.">
        <title>Comparative genomics reveals insights into cyanobacterial evolution and habitat adaptation.</title>
        <authorList>
            <person name="Chen M.Y."/>
            <person name="Teng W.K."/>
            <person name="Zhao L."/>
            <person name="Hu C.X."/>
            <person name="Zhou Y.K."/>
            <person name="Han B.P."/>
            <person name="Song L.R."/>
            <person name="Shu W.S."/>
        </authorList>
    </citation>
    <scope>NUCLEOTIDE SEQUENCE [LARGE SCALE GENOMIC DNA]</scope>
    <source>
        <strain evidence="4 5">FACHB-248</strain>
    </source>
</reference>
<organism evidence="4 5">
    <name type="scientific">Scytonema hofmannii FACHB-248</name>
    <dbReference type="NCBI Taxonomy" id="1842502"/>
    <lineage>
        <taxon>Bacteria</taxon>
        <taxon>Bacillati</taxon>
        <taxon>Cyanobacteriota</taxon>
        <taxon>Cyanophyceae</taxon>
        <taxon>Nostocales</taxon>
        <taxon>Scytonemataceae</taxon>
        <taxon>Scytonema</taxon>
    </lineage>
</organism>
<dbReference type="InterPro" id="IPR051191">
    <property type="entry name" value="DCAF12"/>
</dbReference>
<sequence length="530" mass="61850">MIEFAAITSAISKYAPQAGQIIIKQAQKHEAIIKILHELELNPTQIADDVDTVYGYTLVKYGVFKHEAILNLFREKGTKDSFWDAYTNNTPFKFVEYIRHFIDKDTDLDTDLRKANINISAELEEFGEVFISVAKATTSAKFLIPPDQTYPDWDLDVYPKEFKALISEKTRLFCGRDFVFQVIIDFVAKEKKGYFTVIGDAGMGKSAIAAKYVLLQRHPCYFNIFAEGRNKPEKFLASIRQQLIKRYSLQNAKNADLRTLLQKVSEELNGQQLVIVVDALDEVEQEGNGNLLDLPQNIPDGVYFLLTRRPYNQETKRLTLSPDTPVDELDLRKDEYKNFSAEDVKEYLNLFLSADKDYKDKLKKWIADRNISEHNFIQEVAAKSENNFMYLRYVLPWIAEGEYSDLTLQGLPQGLKDYYKVHWLRMDMENESNEMKVKILYMLVERGEPISLNMIAEILEQDEYEVKLVLDDWVEYITEKDSKNEKPTYYKIYHLSFLEFLKEQDKLAKGRRLFKEVNQRIADYLEQRIA</sequence>
<dbReference type="SUPFAM" id="SSF52540">
    <property type="entry name" value="P-loop containing nucleoside triphosphate hydrolases"/>
    <property type="match status" value="1"/>
</dbReference>
<gene>
    <name evidence="4" type="ORF">H6G81_12425</name>
</gene>
<dbReference type="Gene3D" id="3.40.50.300">
    <property type="entry name" value="P-loop containing nucleotide triphosphate hydrolases"/>
    <property type="match status" value="1"/>
</dbReference>
<dbReference type="EMBL" id="JACJTA010000022">
    <property type="protein sequence ID" value="MBD2605320.1"/>
    <property type="molecule type" value="Genomic_DNA"/>
</dbReference>
<name>A0ABR8GQA9_9CYAN</name>
<dbReference type="PANTHER" id="PTHR19860:SF40">
    <property type="entry name" value="WD40 REPEAT-CONTAINING PROTEIN"/>
    <property type="match status" value="1"/>
</dbReference>
<evidence type="ECO:0000259" key="3">
    <source>
        <dbReference type="Pfam" id="PF22736"/>
    </source>
</evidence>
<keyword evidence="1" id="KW-0677">Repeat</keyword>
<protein>
    <submittedName>
        <fullName evidence="4">AAA family ATPase</fullName>
    </submittedName>
</protein>
<feature type="domain" description="NACHT N-terminal helical" evidence="3">
    <location>
        <begin position="4"/>
        <end position="139"/>
    </location>
</feature>
<keyword evidence="5" id="KW-1185">Reference proteome</keyword>
<evidence type="ECO:0000259" key="2">
    <source>
        <dbReference type="Pfam" id="PF13401"/>
    </source>
</evidence>
<dbReference type="Pfam" id="PF22736">
    <property type="entry name" value="NNH5"/>
    <property type="match status" value="1"/>
</dbReference>
<feature type="domain" description="ORC1/DEAH AAA+ ATPase" evidence="2">
    <location>
        <begin position="191"/>
        <end position="294"/>
    </location>
</feature>
<dbReference type="Pfam" id="PF13401">
    <property type="entry name" value="AAA_22"/>
    <property type="match status" value="1"/>
</dbReference>
<dbReference type="InterPro" id="IPR049945">
    <property type="entry name" value="AAA_22"/>
</dbReference>
<evidence type="ECO:0000256" key="1">
    <source>
        <dbReference type="ARBA" id="ARBA00022737"/>
    </source>
</evidence>
<comment type="caution">
    <text evidence="4">The sequence shown here is derived from an EMBL/GenBank/DDBJ whole genome shotgun (WGS) entry which is preliminary data.</text>
</comment>
<proteinExistence type="predicted"/>
<dbReference type="RefSeq" id="WP_029634243.1">
    <property type="nucleotide sequence ID" value="NZ_JACJTA010000022.1"/>
</dbReference>
<evidence type="ECO:0000313" key="5">
    <source>
        <dbReference type="Proteomes" id="UP000660380"/>
    </source>
</evidence>
<evidence type="ECO:0000313" key="4">
    <source>
        <dbReference type="EMBL" id="MBD2605320.1"/>
    </source>
</evidence>
<dbReference type="PANTHER" id="PTHR19860">
    <property type="entry name" value="DDB1- AND CUL4-ASSOCIATED FACTOR 12-RELATED"/>
    <property type="match status" value="1"/>
</dbReference>
<dbReference type="InterPro" id="IPR054610">
    <property type="entry name" value="NNH"/>
</dbReference>
<dbReference type="InterPro" id="IPR027417">
    <property type="entry name" value="P-loop_NTPase"/>
</dbReference>
<accession>A0ABR8GQA9</accession>